<dbReference type="CDD" id="cd24050">
    <property type="entry name" value="ASKHA_NBD_ANMK"/>
    <property type="match status" value="1"/>
</dbReference>
<dbReference type="UniPathway" id="UPA00544"/>
<reference evidence="2 3" key="1">
    <citation type="submission" date="2019-04" db="EMBL/GenBank/DDBJ databases">
        <title>Thalassotalea guangxiensis sp. nov., isolated from sediment of the coastal wetland.</title>
        <authorList>
            <person name="Zheng S."/>
            <person name="Zhang D."/>
        </authorList>
    </citation>
    <scope>NUCLEOTIDE SEQUENCE [LARGE SCALE GENOMIC DNA]</scope>
    <source>
        <strain evidence="2 3">ZS-4</strain>
    </source>
</reference>
<feature type="binding site" evidence="1">
    <location>
        <begin position="20"/>
        <end position="27"/>
    </location>
    <ligand>
        <name>ATP</name>
        <dbReference type="ChEBI" id="CHEBI:30616"/>
    </ligand>
</feature>
<dbReference type="EC" id="2.7.1.170" evidence="1"/>
<dbReference type="NCBIfam" id="NF007139">
    <property type="entry name" value="PRK09585.1-3"/>
    <property type="match status" value="1"/>
</dbReference>
<dbReference type="PANTHER" id="PTHR30605:SF0">
    <property type="entry name" value="ANHYDRO-N-ACETYLMURAMIC ACID KINASE"/>
    <property type="match status" value="1"/>
</dbReference>
<dbReference type="InterPro" id="IPR005338">
    <property type="entry name" value="Anhydro_N_Ac-Mur_kinase"/>
</dbReference>
<dbReference type="EMBL" id="SWDB01000001">
    <property type="protein sequence ID" value="TKB47846.1"/>
    <property type="molecule type" value="Genomic_DNA"/>
</dbReference>
<dbReference type="AlphaFoldDB" id="A0A4U1BAI5"/>
<dbReference type="Gene3D" id="3.30.420.40">
    <property type="match status" value="2"/>
</dbReference>
<dbReference type="GO" id="GO:0006040">
    <property type="term" value="P:amino sugar metabolic process"/>
    <property type="evidence" value="ECO:0007669"/>
    <property type="project" value="InterPro"/>
</dbReference>
<comment type="pathway">
    <text evidence="1">Cell wall biogenesis; peptidoglycan recycling.</text>
</comment>
<proteinExistence type="inferred from homology"/>
<comment type="function">
    <text evidence="1">Catalyzes the specific phosphorylation of 1,6-anhydro-N-acetylmuramic acid (anhMurNAc) with the simultaneous cleavage of the 1,6-anhydro ring, generating MurNAc-6-P. Is required for the utilization of anhMurNAc either imported from the medium or derived from its own cell wall murein, and thus plays a role in cell wall recycling.</text>
</comment>
<keyword evidence="1 2" id="KW-0808">Transferase</keyword>
<dbReference type="HAMAP" id="MF_01270">
    <property type="entry name" value="AnhMurNAc_kinase"/>
    <property type="match status" value="1"/>
</dbReference>
<keyword evidence="1 2" id="KW-0418">Kinase</keyword>
<gene>
    <name evidence="1" type="primary">anmK</name>
    <name evidence="2" type="ORF">E8M12_00105</name>
</gene>
<keyword evidence="1" id="KW-0119">Carbohydrate metabolism</keyword>
<name>A0A4U1BAI5_9GAMM</name>
<evidence type="ECO:0000313" key="3">
    <source>
        <dbReference type="Proteomes" id="UP000307999"/>
    </source>
</evidence>
<dbReference type="SUPFAM" id="SSF53067">
    <property type="entry name" value="Actin-like ATPase domain"/>
    <property type="match status" value="1"/>
</dbReference>
<evidence type="ECO:0000313" key="2">
    <source>
        <dbReference type="EMBL" id="TKB47846.1"/>
    </source>
</evidence>
<comment type="pathway">
    <text evidence="1">Amino-sugar metabolism; 1,6-anhydro-N-acetylmuramate degradation.</text>
</comment>
<dbReference type="PANTHER" id="PTHR30605">
    <property type="entry name" value="ANHYDRO-N-ACETYLMURAMIC ACID KINASE"/>
    <property type="match status" value="1"/>
</dbReference>
<sequence length="384" mass="41825">MSAKIKSQNKSSLYIGLMSGTSADGVDLALVDFNDDAGQLIASYFRPYPQAIRETITSLYVPGDNEIDRFGALDKQLASYFADSINAFLEQQNLSAEQIQAIGNHGQTIRHRPQGDYPFTRQIGCCQTLACITGIRVVGQFREKDMALGGQGAPLVPAYHLAIFANDDVDVCVVNIGGISNISFLPANKHTAVCGFDTGPGNALLDDWYRLHHPRCEQGIDLDGRWAASGAVEANLLSLLKTDPYFTLAFPKSTGREYFHLDWLQQRLQQYTTIHGDLTPERVQATLLALTVDTIADAIEKLTPHARVIVCGGGANNSRLMQQLTQRLADFDVINSIAIGVDNESLEALVFAWLARQYDLGLPSSLPSVTGATTACTLGVEYQP</sequence>
<keyword evidence="3" id="KW-1185">Reference proteome</keyword>
<keyword evidence="1" id="KW-0547">Nucleotide-binding</keyword>
<accession>A0A4U1BAI5</accession>
<dbReference type="GO" id="GO:0009254">
    <property type="term" value="P:peptidoglycan turnover"/>
    <property type="evidence" value="ECO:0007669"/>
    <property type="project" value="UniProtKB-UniRule"/>
</dbReference>
<protein>
    <recommendedName>
        <fullName evidence="1">Anhydro-N-acetylmuramic acid kinase</fullName>
        <ecNumber evidence="1">2.7.1.170</ecNumber>
    </recommendedName>
    <alternativeName>
        <fullName evidence="1">AnhMurNAc kinase</fullName>
    </alternativeName>
</protein>
<dbReference type="GO" id="GO:0005524">
    <property type="term" value="F:ATP binding"/>
    <property type="evidence" value="ECO:0007669"/>
    <property type="project" value="UniProtKB-UniRule"/>
</dbReference>
<comment type="similarity">
    <text evidence="1">Belongs to the anhydro-N-acetylmuramic acid kinase family.</text>
</comment>
<dbReference type="OrthoDB" id="9763949at2"/>
<dbReference type="GO" id="GO:0016301">
    <property type="term" value="F:kinase activity"/>
    <property type="evidence" value="ECO:0007669"/>
    <property type="project" value="UniProtKB-KW"/>
</dbReference>
<dbReference type="Proteomes" id="UP000307999">
    <property type="component" value="Unassembled WGS sequence"/>
</dbReference>
<dbReference type="Pfam" id="PF03702">
    <property type="entry name" value="AnmK"/>
    <property type="match status" value="1"/>
</dbReference>
<comment type="catalytic activity">
    <reaction evidence="1">
        <text>1,6-anhydro-N-acetyl-beta-muramate + ATP + H2O = N-acetyl-D-muramate 6-phosphate + ADP + H(+)</text>
        <dbReference type="Rhea" id="RHEA:24952"/>
        <dbReference type="ChEBI" id="CHEBI:15377"/>
        <dbReference type="ChEBI" id="CHEBI:15378"/>
        <dbReference type="ChEBI" id="CHEBI:30616"/>
        <dbReference type="ChEBI" id="CHEBI:58690"/>
        <dbReference type="ChEBI" id="CHEBI:58722"/>
        <dbReference type="ChEBI" id="CHEBI:456216"/>
        <dbReference type="EC" id="2.7.1.170"/>
    </reaction>
</comment>
<organism evidence="2 3">
    <name type="scientific">Thalassotalea mangrovi</name>
    <dbReference type="NCBI Taxonomy" id="2572245"/>
    <lineage>
        <taxon>Bacteria</taxon>
        <taxon>Pseudomonadati</taxon>
        <taxon>Pseudomonadota</taxon>
        <taxon>Gammaproteobacteria</taxon>
        <taxon>Alteromonadales</taxon>
        <taxon>Colwelliaceae</taxon>
        <taxon>Thalassotalea</taxon>
    </lineage>
</organism>
<dbReference type="GO" id="GO:0016773">
    <property type="term" value="F:phosphotransferase activity, alcohol group as acceptor"/>
    <property type="evidence" value="ECO:0007669"/>
    <property type="project" value="UniProtKB-UniRule"/>
</dbReference>
<dbReference type="UniPathway" id="UPA00343"/>
<dbReference type="InterPro" id="IPR043129">
    <property type="entry name" value="ATPase_NBD"/>
</dbReference>
<comment type="caution">
    <text evidence="2">The sequence shown here is derived from an EMBL/GenBank/DDBJ whole genome shotgun (WGS) entry which is preliminary data.</text>
</comment>
<evidence type="ECO:0000256" key="1">
    <source>
        <dbReference type="HAMAP-Rule" id="MF_01270"/>
    </source>
</evidence>
<dbReference type="GO" id="GO:0097175">
    <property type="term" value="P:1,6-anhydro-N-acetyl-beta-muramic acid catabolic process"/>
    <property type="evidence" value="ECO:0007669"/>
    <property type="project" value="UniProtKB-UniRule"/>
</dbReference>
<keyword evidence="1" id="KW-0067">ATP-binding</keyword>
<dbReference type="RefSeq" id="WP_136734034.1">
    <property type="nucleotide sequence ID" value="NZ_SWDB01000001.1"/>
</dbReference>